<accession>A0ABY5SH13</accession>
<dbReference type="Proteomes" id="UP001057877">
    <property type="component" value="Chromosome"/>
</dbReference>
<evidence type="ECO:0000313" key="2">
    <source>
        <dbReference type="Proteomes" id="UP001057877"/>
    </source>
</evidence>
<reference evidence="1" key="1">
    <citation type="submission" date="2022-01" db="EMBL/GenBank/DDBJ databases">
        <title>Paenibacillus spongiae sp. nov., isolated from marine sponge.</title>
        <authorList>
            <person name="Li Z."/>
            <person name="Zhang M."/>
        </authorList>
    </citation>
    <scope>NUCLEOTIDE SEQUENCE</scope>
    <source>
        <strain evidence="1">PHS-Z3</strain>
    </source>
</reference>
<dbReference type="Pfam" id="PF10970">
    <property type="entry name" value="GerPE"/>
    <property type="match status" value="1"/>
</dbReference>
<sequence length="126" mass="14337">MARISSVGHIRITDIGITTVAEIGDSERIMPANYVIAVQRERAIFFQNEFSFLDWEIFFRPIVQPVVNENIKMTTINESPVIGVRNIDLFSVSSSAVFHIGSSDSLKAETRIKHIRHLLRERPQSL</sequence>
<dbReference type="RefSeq" id="WP_258389345.1">
    <property type="nucleotide sequence ID" value="NZ_CP091430.1"/>
</dbReference>
<dbReference type="EMBL" id="CP091430">
    <property type="protein sequence ID" value="UVI33292.1"/>
    <property type="molecule type" value="Genomic_DNA"/>
</dbReference>
<keyword evidence="2" id="KW-1185">Reference proteome</keyword>
<evidence type="ECO:0000313" key="1">
    <source>
        <dbReference type="EMBL" id="UVI33292.1"/>
    </source>
</evidence>
<gene>
    <name evidence="1" type="ORF">L1F29_16235</name>
</gene>
<protein>
    <submittedName>
        <fullName evidence="1">Spore germination protein GerPE</fullName>
    </submittedName>
</protein>
<name>A0ABY5SH13_9BACL</name>
<proteinExistence type="predicted"/>
<organism evidence="1 2">
    <name type="scientific">Paenibacillus spongiae</name>
    <dbReference type="NCBI Taxonomy" id="2909671"/>
    <lineage>
        <taxon>Bacteria</taxon>
        <taxon>Bacillati</taxon>
        <taxon>Bacillota</taxon>
        <taxon>Bacilli</taxon>
        <taxon>Bacillales</taxon>
        <taxon>Paenibacillaceae</taxon>
        <taxon>Paenibacillus</taxon>
    </lineage>
</organism>
<dbReference type="InterPro" id="IPR024496">
    <property type="entry name" value="Spore_germ_GerPE"/>
</dbReference>